<dbReference type="NCBIfam" id="TIGR01352">
    <property type="entry name" value="tonB_Cterm"/>
    <property type="match status" value="1"/>
</dbReference>
<dbReference type="Pfam" id="PF03544">
    <property type="entry name" value="TonB_C"/>
    <property type="match status" value="1"/>
</dbReference>
<accession>A0ABV2EI94</accession>
<evidence type="ECO:0000313" key="9">
    <source>
        <dbReference type="Proteomes" id="UP001549110"/>
    </source>
</evidence>
<sequence>MALRLSILLGAATALVLVTGSSAAPRSPVVTNPDWLQQPSADDIAQHYPKVAMGLQIDGRAIVSCVVDSYGALENCALVSATPAGLGFGEAAMALTRRFRMKPKMVDGRPVEGGTVRIPVRFAGPKFEGEAPTRAAVSPDALQPARRIVEATRSSGALAAAIETIVRSADLESPGVDAATIEAGRQAFLATTPVLRERLAEAMPRVYAEIFSPSELQEIAAFMESTTGRRMAAGQAEVARRMGEELAGSAPQILKAARAEFCQARNCDPAPTPADLRQMAATEVIVTAPEWSEQPGGQEILAAYPGAPRSLLISGWARLACRLDKMGLLTECKVVLERPADLGFGAAALSLVPRYRLAPRLMAQGAGGESVALTVPFVAPPLPAAPADEARKPQPSKALDLARELVKGRAEEAAAMRSALADMFADPGLAPSPLQPRTDAVAAYLRAFDAAVPDIREAGAEAYAAAFTEEQLGHLLAFRRSPAGLAWIAKGAAVSEALRRELSIINAAHVRDARKIFCEKRSCEVG</sequence>
<evidence type="ECO:0000256" key="1">
    <source>
        <dbReference type="ARBA" id="ARBA00004167"/>
    </source>
</evidence>
<evidence type="ECO:0000256" key="5">
    <source>
        <dbReference type="SAM" id="SignalP"/>
    </source>
</evidence>
<dbReference type="InterPro" id="IPR006260">
    <property type="entry name" value="TonB/TolA_C"/>
</dbReference>
<keyword evidence="9" id="KW-1185">Reference proteome</keyword>
<evidence type="ECO:0000256" key="2">
    <source>
        <dbReference type="ARBA" id="ARBA00022692"/>
    </source>
</evidence>
<dbReference type="InterPro" id="IPR037682">
    <property type="entry name" value="TonB_C"/>
</dbReference>
<dbReference type="Gene3D" id="3.30.1150.10">
    <property type="match status" value="1"/>
</dbReference>
<evidence type="ECO:0000259" key="6">
    <source>
        <dbReference type="Pfam" id="PF03544"/>
    </source>
</evidence>
<feature type="domain" description="DUF2059" evidence="7">
    <location>
        <begin position="198"/>
        <end position="245"/>
    </location>
</feature>
<dbReference type="Proteomes" id="UP001549110">
    <property type="component" value="Unassembled WGS sequence"/>
</dbReference>
<feature type="chain" id="PRO_5045846798" evidence="5">
    <location>
        <begin position="24"/>
        <end position="526"/>
    </location>
</feature>
<dbReference type="SUPFAM" id="SSF74653">
    <property type="entry name" value="TolA/TonB C-terminal domain"/>
    <property type="match status" value="1"/>
</dbReference>
<keyword evidence="5" id="KW-0732">Signal</keyword>
<keyword evidence="4" id="KW-0472">Membrane</keyword>
<name>A0ABV2EI94_9CAUL</name>
<feature type="domain" description="TonB C-terminal" evidence="6">
    <location>
        <begin position="46"/>
        <end position="122"/>
    </location>
</feature>
<protein>
    <submittedName>
        <fullName evidence="8">TonB family protein</fullName>
    </submittedName>
</protein>
<dbReference type="InterPro" id="IPR018637">
    <property type="entry name" value="DUF2059"/>
</dbReference>
<reference evidence="8 9" key="1">
    <citation type="submission" date="2024-06" db="EMBL/GenBank/DDBJ databases">
        <title>Genomic Encyclopedia of Type Strains, Phase IV (KMG-IV): sequencing the most valuable type-strain genomes for metagenomic binning, comparative biology and taxonomic classification.</title>
        <authorList>
            <person name="Goeker M."/>
        </authorList>
    </citation>
    <scope>NUCLEOTIDE SEQUENCE [LARGE SCALE GENOMIC DNA]</scope>
    <source>
        <strain evidence="8 9">DSM 17809</strain>
    </source>
</reference>
<feature type="signal peptide" evidence="5">
    <location>
        <begin position="1"/>
        <end position="23"/>
    </location>
</feature>
<gene>
    <name evidence="8" type="ORF">ABID41_001836</name>
</gene>
<organism evidence="8 9">
    <name type="scientific">Phenylobacterium koreense</name>
    <dbReference type="NCBI Taxonomy" id="266125"/>
    <lineage>
        <taxon>Bacteria</taxon>
        <taxon>Pseudomonadati</taxon>
        <taxon>Pseudomonadota</taxon>
        <taxon>Alphaproteobacteria</taxon>
        <taxon>Caulobacterales</taxon>
        <taxon>Caulobacteraceae</taxon>
        <taxon>Phenylobacterium</taxon>
    </lineage>
</organism>
<keyword evidence="3" id="KW-1133">Transmembrane helix</keyword>
<keyword evidence="2" id="KW-0812">Transmembrane</keyword>
<evidence type="ECO:0000259" key="7">
    <source>
        <dbReference type="Pfam" id="PF09832"/>
    </source>
</evidence>
<comment type="subcellular location">
    <subcellularLocation>
        <location evidence="1">Membrane</location>
        <topology evidence="1">Single-pass membrane protein</topology>
    </subcellularLocation>
</comment>
<dbReference type="Pfam" id="PF09832">
    <property type="entry name" value="DUF2059"/>
    <property type="match status" value="1"/>
</dbReference>
<evidence type="ECO:0000256" key="4">
    <source>
        <dbReference type="ARBA" id="ARBA00023136"/>
    </source>
</evidence>
<evidence type="ECO:0000256" key="3">
    <source>
        <dbReference type="ARBA" id="ARBA00022989"/>
    </source>
</evidence>
<proteinExistence type="predicted"/>
<dbReference type="EMBL" id="JBEPLU010000001">
    <property type="protein sequence ID" value="MET3526741.1"/>
    <property type="molecule type" value="Genomic_DNA"/>
</dbReference>
<evidence type="ECO:0000313" key="8">
    <source>
        <dbReference type="EMBL" id="MET3526741.1"/>
    </source>
</evidence>
<comment type="caution">
    <text evidence="8">The sequence shown here is derived from an EMBL/GenBank/DDBJ whole genome shotgun (WGS) entry which is preliminary data.</text>
</comment>